<keyword evidence="2" id="KW-0812">Transmembrane</keyword>
<protein>
    <submittedName>
        <fullName evidence="3">Uncharacterized protein</fullName>
    </submittedName>
</protein>
<feature type="transmembrane region" description="Helical" evidence="2">
    <location>
        <begin position="269"/>
        <end position="289"/>
    </location>
</feature>
<feature type="transmembrane region" description="Helical" evidence="2">
    <location>
        <begin position="414"/>
        <end position="437"/>
    </location>
</feature>
<evidence type="ECO:0000313" key="3">
    <source>
        <dbReference type="EMBL" id="CAB9519854.1"/>
    </source>
</evidence>
<sequence length="470" mass="50826">MPEGATSMKRRSGNDSNSRGSERSLFGESGSASSGSASRRSGLFKNSNGNGSNSNGSMMMSVNTANGTANGSASSSRPSFMKRTSKGLKKLVCLAAPRMSHEFDRTPEMDKLSYDTRSYVGSNSVGTGMHNSFCGDETTYVGSQVVVEVDGPATPHPVPWHTQVLIGVLTAFFVAHLPTLESLDQVATVETFIHANFESFPLALVILVRLCLAGVMLGNAASVYLYGQWEADTDYIPGSKLRVVKRIPFRGALTEEGNFFSGFKCIATFTLWCWIVEGTAFLLAAAIPVMHFIPGTYISPWLLRVAIVLWQVGASVSILVSAVVKYALWPIAQEHGENIKLLKATGALLQHNLNSIAALIEVGLLGGLPVRLCDFAFPPLYGIIYLLFTYAMMYRWTDPKHGPQFFYPFFDTTLGAGTSFSLVALLAVLSASFAIFVGAEHLLTHAEKFIAIVPVAAIYLLAIMVCRVKD</sequence>
<keyword evidence="2" id="KW-0472">Membrane</keyword>
<evidence type="ECO:0000256" key="1">
    <source>
        <dbReference type="SAM" id="MobiDB-lite"/>
    </source>
</evidence>
<reference evidence="3" key="1">
    <citation type="submission" date="2020-06" db="EMBL/GenBank/DDBJ databases">
        <authorList>
            <consortium name="Plant Systems Biology data submission"/>
        </authorList>
    </citation>
    <scope>NUCLEOTIDE SEQUENCE</scope>
    <source>
        <strain evidence="3">D6</strain>
    </source>
</reference>
<feature type="transmembrane region" description="Helical" evidence="2">
    <location>
        <begin position="202"/>
        <end position="226"/>
    </location>
</feature>
<dbReference type="EMBL" id="CAICTM010001050">
    <property type="protein sequence ID" value="CAB9519854.1"/>
    <property type="molecule type" value="Genomic_DNA"/>
</dbReference>
<dbReference type="Proteomes" id="UP001153069">
    <property type="component" value="Unassembled WGS sequence"/>
</dbReference>
<keyword evidence="4" id="KW-1185">Reference proteome</keyword>
<feature type="transmembrane region" description="Helical" evidence="2">
    <location>
        <begin position="301"/>
        <end position="324"/>
    </location>
</feature>
<dbReference type="AlphaFoldDB" id="A0A9N8EIN9"/>
<evidence type="ECO:0000313" key="4">
    <source>
        <dbReference type="Proteomes" id="UP001153069"/>
    </source>
</evidence>
<evidence type="ECO:0000256" key="2">
    <source>
        <dbReference type="SAM" id="Phobius"/>
    </source>
</evidence>
<feature type="transmembrane region" description="Helical" evidence="2">
    <location>
        <begin position="375"/>
        <end position="393"/>
    </location>
</feature>
<feature type="transmembrane region" description="Helical" evidence="2">
    <location>
        <begin position="449"/>
        <end position="468"/>
    </location>
</feature>
<proteinExistence type="predicted"/>
<name>A0A9N8EIN9_9STRA</name>
<gene>
    <name evidence="3" type="ORF">SEMRO_1052_G235790.2</name>
</gene>
<feature type="compositionally biased region" description="Low complexity" evidence="1">
    <location>
        <begin position="29"/>
        <end position="76"/>
    </location>
</feature>
<accession>A0A9N8EIN9</accession>
<organism evidence="3 4">
    <name type="scientific">Seminavis robusta</name>
    <dbReference type="NCBI Taxonomy" id="568900"/>
    <lineage>
        <taxon>Eukaryota</taxon>
        <taxon>Sar</taxon>
        <taxon>Stramenopiles</taxon>
        <taxon>Ochrophyta</taxon>
        <taxon>Bacillariophyta</taxon>
        <taxon>Bacillariophyceae</taxon>
        <taxon>Bacillariophycidae</taxon>
        <taxon>Naviculales</taxon>
        <taxon>Naviculaceae</taxon>
        <taxon>Seminavis</taxon>
    </lineage>
</organism>
<keyword evidence="2" id="KW-1133">Transmembrane helix</keyword>
<feature type="region of interest" description="Disordered" evidence="1">
    <location>
        <begin position="1"/>
        <end position="81"/>
    </location>
</feature>
<dbReference type="OrthoDB" id="43188at2759"/>
<comment type="caution">
    <text evidence="3">The sequence shown here is derived from an EMBL/GenBank/DDBJ whole genome shotgun (WGS) entry which is preliminary data.</text>
</comment>